<organism evidence="1 2">
    <name type="scientific">Tagetes erecta</name>
    <name type="common">African marigold</name>
    <dbReference type="NCBI Taxonomy" id="13708"/>
    <lineage>
        <taxon>Eukaryota</taxon>
        <taxon>Viridiplantae</taxon>
        <taxon>Streptophyta</taxon>
        <taxon>Embryophyta</taxon>
        <taxon>Tracheophyta</taxon>
        <taxon>Spermatophyta</taxon>
        <taxon>Magnoliopsida</taxon>
        <taxon>eudicotyledons</taxon>
        <taxon>Gunneridae</taxon>
        <taxon>Pentapetalae</taxon>
        <taxon>asterids</taxon>
        <taxon>campanulids</taxon>
        <taxon>Asterales</taxon>
        <taxon>Asteraceae</taxon>
        <taxon>Asteroideae</taxon>
        <taxon>Heliantheae alliance</taxon>
        <taxon>Tageteae</taxon>
        <taxon>Tagetes</taxon>
    </lineage>
</organism>
<evidence type="ECO:0000313" key="2">
    <source>
        <dbReference type="Proteomes" id="UP001229421"/>
    </source>
</evidence>
<comment type="caution">
    <text evidence="1">The sequence shown here is derived from an EMBL/GenBank/DDBJ whole genome shotgun (WGS) entry which is preliminary data.</text>
</comment>
<accession>A0AAD8K6Z1</accession>
<dbReference type="Proteomes" id="UP001229421">
    <property type="component" value="Unassembled WGS sequence"/>
</dbReference>
<sequence>MRRHPWLAEEQRGEEKLECVKLWREGNYMRTGPNAHYGSASLGNLSNINATMVNGCRPSTNVLTNSWTSSFSSRCSNSFDENTKPWLFIHPQSGPQFSQATVQQQQQQQERTTPQFPSPQVNLYGGITSGVADLHQQSYSPSLFSQQPKFEAGGYQQHNHLQGGQQQGTRSEVQRYGFDSLLPGYGDYMFQMPTSGDVFTPRVFGM</sequence>
<dbReference type="EMBL" id="JAUHHV010000008">
    <property type="protein sequence ID" value="KAK1415631.1"/>
    <property type="molecule type" value="Genomic_DNA"/>
</dbReference>
<keyword evidence="2" id="KW-1185">Reference proteome</keyword>
<evidence type="ECO:0000313" key="1">
    <source>
        <dbReference type="EMBL" id="KAK1415631.1"/>
    </source>
</evidence>
<proteinExistence type="predicted"/>
<dbReference type="AlphaFoldDB" id="A0AAD8K6Z1"/>
<reference evidence="1" key="1">
    <citation type="journal article" date="2023" name="bioRxiv">
        <title>Improved chromosome-level genome assembly for marigold (Tagetes erecta).</title>
        <authorList>
            <person name="Jiang F."/>
            <person name="Yuan L."/>
            <person name="Wang S."/>
            <person name="Wang H."/>
            <person name="Xu D."/>
            <person name="Wang A."/>
            <person name="Fan W."/>
        </authorList>
    </citation>
    <scope>NUCLEOTIDE SEQUENCE</scope>
    <source>
        <strain evidence="1">WSJ</strain>
        <tissue evidence="1">Leaf</tissue>
    </source>
</reference>
<name>A0AAD8K6Z1_TARER</name>
<gene>
    <name evidence="1" type="ORF">QVD17_31415</name>
</gene>
<protein>
    <submittedName>
        <fullName evidence="1">Uncharacterized protein</fullName>
    </submittedName>
</protein>